<dbReference type="EMBL" id="AP024169">
    <property type="protein sequence ID" value="BCN32141.1"/>
    <property type="molecule type" value="Genomic_DNA"/>
</dbReference>
<gene>
    <name evidence="4" type="ORF">bsdtb5_34360</name>
</gene>
<name>A0A7R7ENI2_9FIRM</name>
<dbReference type="Gene3D" id="2.60.40.1220">
    <property type="match status" value="1"/>
</dbReference>
<evidence type="ECO:0000256" key="2">
    <source>
        <dbReference type="SAM" id="SignalP"/>
    </source>
</evidence>
<dbReference type="KEGG" id="ahb:bsdtb5_34360"/>
<organism evidence="4 5">
    <name type="scientific">Anaeromicropila herbilytica</name>
    <dbReference type="NCBI Taxonomy" id="2785025"/>
    <lineage>
        <taxon>Bacteria</taxon>
        <taxon>Bacillati</taxon>
        <taxon>Bacillota</taxon>
        <taxon>Clostridia</taxon>
        <taxon>Lachnospirales</taxon>
        <taxon>Lachnospiraceae</taxon>
        <taxon>Anaeromicropila</taxon>
    </lineage>
</organism>
<proteinExistence type="predicted"/>
<dbReference type="InterPro" id="IPR014755">
    <property type="entry name" value="Cu-Rt/internalin_Ig-like"/>
</dbReference>
<protein>
    <recommendedName>
        <fullName evidence="3">BIG2 domain-containing protein</fullName>
    </recommendedName>
</protein>
<feature type="chain" id="PRO_5032336872" description="BIG2 domain-containing protein" evidence="2">
    <location>
        <begin position="31"/>
        <end position="742"/>
    </location>
</feature>
<accession>A0A7R7ENI2</accession>
<dbReference type="Proteomes" id="UP000595897">
    <property type="component" value="Chromosome"/>
</dbReference>
<evidence type="ECO:0000259" key="3">
    <source>
        <dbReference type="SMART" id="SM00635"/>
    </source>
</evidence>
<dbReference type="SUPFAM" id="SSF49373">
    <property type="entry name" value="Invasin/intimin cell-adhesion fragments"/>
    <property type="match status" value="1"/>
</dbReference>
<reference evidence="4 5" key="1">
    <citation type="submission" date="2020-11" db="EMBL/GenBank/DDBJ databases">
        <title>Draft genome sequencing of a Lachnospiraceae strain isolated from anoxic soil subjected to BSD treatment.</title>
        <authorList>
            <person name="Uek A."/>
            <person name="Tonouchi A."/>
        </authorList>
    </citation>
    <scope>NUCLEOTIDE SEQUENCE [LARGE SCALE GENOMIC DNA]</scope>
    <source>
        <strain evidence="4 5">TB5</strain>
    </source>
</reference>
<keyword evidence="5" id="KW-1185">Reference proteome</keyword>
<feature type="domain" description="BIG2" evidence="3">
    <location>
        <begin position="361"/>
        <end position="437"/>
    </location>
</feature>
<dbReference type="Pfam" id="PF22359">
    <property type="entry name" value="Big-like"/>
    <property type="match status" value="1"/>
</dbReference>
<feature type="signal peptide" evidence="2">
    <location>
        <begin position="1"/>
        <end position="30"/>
    </location>
</feature>
<dbReference type="InterPro" id="IPR054604">
    <property type="entry name" value="SbsC_Big-like"/>
</dbReference>
<evidence type="ECO:0000313" key="5">
    <source>
        <dbReference type="Proteomes" id="UP000595897"/>
    </source>
</evidence>
<evidence type="ECO:0000313" key="4">
    <source>
        <dbReference type="EMBL" id="BCN32141.1"/>
    </source>
</evidence>
<dbReference type="RefSeq" id="WP_271713211.1">
    <property type="nucleotide sequence ID" value="NZ_AP024169.1"/>
</dbReference>
<evidence type="ECO:0000256" key="1">
    <source>
        <dbReference type="ARBA" id="ARBA00022729"/>
    </source>
</evidence>
<dbReference type="InterPro" id="IPR008964">
    <property type="entry name" value="Invasin/intimin_cell_adhesion"/>
</dbReference>
<dbReference type="SMART" id="SM00635">
    <property type="entry name" value="BID_2"/>
    <property type="match status" value="1"/>
</dbReference>
<dbReference type="InterPro" id="IPR003343">
    <property type="entry name" value="Big_2"/>
</dbReference>
<sequence length="742" mass="78221">MKRKLLKSIASSMAIALVVTTAVPSMTASAATAIQRNITNDNITLERTYGYKVNAKKAHSSKKKVSAKAITINNPATEVGVGKSVYDFNTTITTKSGKKCTDKVYFFIDNNNNTAGATVNSKGVVSTKKAGSFTITAKTAKNNAYKKAGRFTAVSQDLTVNVPLKISNVKLNKSNTFTVEFNSPIDSTVTKDDIIIYNASTQGREYVKGVILSADRTSLLIESYTNLTPGQTYNINVRVGGNMLTGTLSYSQGSVARINANDQTVKAGTASPIAYTVYDQNGMDITGDTFVTFESTVPVVNNKITLSAGAMAYVTIVYTNVATGTQVRSNRISVTGSSSIINSIDNYTIAATGSKVSFTSPVNTISLNERNKSLYVQINDKFQGQSTGANGKNVTFEALDSNIVIVDSRSGVITPVAVGTGYVKIIAGSITKVVPIIVTASSLAATIQVPTTVTGSLTGGMNNPTAYVSIVDQYGKPMDGQTITLTRYTGSSVSNTSLSGVTANGGYTFAFTPVAAGTTVYQVKSGNLAPKYITVTVVAADNVEKTYSIIGIKNLDIAHRYDNTISTPHVAQVSLYTLNASGYKVQNVTSKAVFKITTPNGNVSSMTGNAINLDTSGNIIAETVGTYTIIAYINNVEVARGTFGVTDSAAAPNATLNSNRITNGVVSKATIESCLSLPTGYSLADVKFISSNTSEIASRMNFDGSSFSVSHVTATLYNVSIKITNGTRTYTLNNIGNIVVTE</sequence>
<dbReference type="AlphaFoldDB" id="A0A7R7ENI2"/>
<keyword evidence="1 2" id="KW-0732">Signal</keyword>